<reference evidence="2 3" key="1">
    <citation type="submission" date="2021-01" db="EMBL/GenBank/DDBJ databases">
        <title>Belnapia mucosa sp. nov. and Belnapia arida sp. nov., isolated from the Tabernas Desert (Almeria, Spain).</title>
        <authorList>
            <person name="Molina-Menor E."/>
            <person name="Vidal-Verdu A."/>
            <person name="Calonge A."/>
            <person name="Satari L."/>
            <person name="Pereto J."/>
            <person name="Porcar M."/>
        </authorList>
    </citation>
    <scope>NUCLEOTIDE SEQUENCE [LARGE SCALE GENOMIC DNA]</scope>
    <source>
        <strain evidence="2 3">T18</strain>
    </source>
</reference>
<dbReference type="RefSeq" id="WP_202834393.1">
    <property type="nucleotide sequence ID" value="NZ_JAETWB010000022.1"/>
</dbReference>
<accession>A0ABS1UBW2</accession>
<feature type="domain" description="Glycosyltransferase subfamily 4-like N-terminal" evidence="1">
    <location>
        <begin position="34"/>
        <end position="191"/>
    </location>
</feature>
<dbReference type="PANTHER" id="PTHR12526">
    <property type="entry name" value="GLYCOSYLTRANSFERASE"/>
    <property type="match status" value="1"/>
</dbReference>
<dbReference type="SUPFAM" id="SSF53756">
    <property type="entry name" value="UDP-Glycosyltransferase/glycogen phosphorylase"/>
    <property type="match status" value="1"/>
</dbReference>
<keyword evidence="3" id="KW-1185">Reference proteome</keyword>
<name>A0ABS1UBW2_9PROT</name>
<dbReference type="Pfam" id="PF13439">
    <property type="entry name" value="Glyco_transf_4"/>
    <property type="match status" value="1"/>
</dbReference>
<comment type="caution">
    <text evidence="2">The sequence shown here is derived from an EMBL/GenBank/DDBJ whole genome shotgun (WGS) entry which is preliminary data.</text>
</comment>
<protein>
    <submittedName>
        <fullName evidence="2">Glycosyltransferase family 4 protein</fullName>
    </submittedName>
</protein>
<evidence type="ECO:0000313" key="3">
    <source>
        <dbReference type="Proteomes" id="UP000660885"/>
    </source>
</evidence>
<evidence type="ECO:0000259" key="1">
    <source>
        <dbReference type="Pfam" id="PF13439"/>
    </source>
</evidence>
<dbReference type="CDD" id="cd03801">
    <property type="entry name" value="GT4_PimA-like"/>
    <property type="match status" value="1"/>
</dbReference>
<organism evidence="2 3">
    <name type="scientific">Belnapia arida</name>
    <dbReference type="NCBI Taxonomy" id="2804533"/>
    <lineage>
        <taxon>Bacteria</taxon>
        <taxon>Pseudomonadati</taxon>
        <taxon>Pseudomonadota</taxon>
        <taxon>Alphaproteobacteria</taxon>
        <taxon>Acetobacterales</taxon>
        <taxon>Roseomonadaceae</taxon>
        <taxon>Belnapia</taxon>
    </lineage>
</organism>
<proteinExistence type="predicted"/>
<sequence length="388" mass="42746">MKGEPSQQGVLHWCFYAPGRRALDVLGGRTHASGGAEAQVAHLAGSLAQLGHRVTLIYGTGRGEDAPGPRMVGGVTCLDAAPAWRHPRSIPLFWRLLGRLRPDICYARLPDDFLWMIGLHARQRAGACFIYALAHDRHCVPWWTYDYKPWFHGPLYALGLASAHVIAAQHRHQSEAVSRRLRRRMVHVPNLIRRCPGLLDAASPKRFDAIWVAQIRPEKRLERFLDLAESLPDHSFAVVGGFDATLGARQRQQLETRLRRAPNLTYFGAQDATEVGKLMLASKVLVNTSEAEGFPNTMLEAWSLGVPVVSMDVDPGSVIRDRQLGLVSGSAAALRQDVLSLTQPGIGWDFAERGLAYVRSSHSINAVHQALRLALEAAGGHLGSRWTA</sequence>
<dbReference type="InterPro" id="IPR028098">
    <property type="entry name" value="Glyco_trans_4-like_N"/>
</dbReference>
<dbReference type="Pfam" id="PF13692">
    <property type="entry name" value="Glyco_trans_1_4"/>
    <property type="match status" value="1"/>
</dbReference>
<gene>
    <name evidence="2" type="ORF">JMJ56_24535</name>
</gene>
<dbReference type="Gene3D" id="3.40.50.2000">
    <property type="entry name" value="Glycogen Phosphorylase B"/>
    <property type="match status" value="2"/>
</dbReference>
<evidence type="ECO:0000313" key="2">
    <source>
        <dbReference type="EMBL" id="MBL6081172.1"/>
    </source>
</evidence>
<dbReference type="EMBL" id="JAETWB010000022">
    <property type="protein sequence ID" value="MBL6081172.1"/>
    <property type="molecule type" value="Genomic_DNA"/>
</dbReference>
<dbReference type="Proteomes" id="UP000660885">
    <property type="component" value="Unassembled WGS sequence"/>
</dbReference>